<dbReference type="RefSeq" id="WP_121346093.1">
    <property type="nucleotide sequence ID" value="NZ_RBLG01000003.1"/>
</dbReference>
<keyword evidence="1" id="KW-1133">Transmembrane helix</keyword>
<dbReference type="EMBL" id="RBLG01000003">
    <property type="protein sequence ID" value="RKS50488.1"/>
    <property type="molecule type" value="Genomic_DNA"/>
</dbReference>
<dbReference type="OrthoDB" id="1449890at2"/>
<name>A0A495PM06_9FLAO</name>
<reference evidence="2 3" key="1">
    <citation type="submission" date="2018-10" db="EMBL/GenBank/DDBJ databases">
        <title>Genomic Encyclopedia of Archaeal and Bacterial Type Strains, Phase II (KMG-II): from individual species to whole genera.</title>
        <authorList>
            <person name="Goeker M."/>
        </authorList>
    </citation>
    <scope>NUCLEOTIDE SEQUENCE [LARGE SCALE GENOMIC DNA]</scope>
    <source>
        <strain evidence="2 3">DSM 19839</strain>
    </source>
</reference>
<organism evidence="2 3">
    <name type="scientific">Gillisia mitskevichiae</name>
    <dbReference type="NCBI Taxonomy" id="270921"/>
    <lineage>
        <taxon>Bacteria</taxon>
        <taxon>Pseudomonadati</taxon>
        <taxon>Bacteroidota</taxon>
        <taxon>Flavobacteriia</taxon>
        <taxon>Flavobacteriales</taxon>
        <taxon>Flavobacteriaceae</taxon>
        <taxon>Gillisia</taxon>
    </lineage>
</organism>
<gene>
    <name evidence="2" type="ORF">BC962_2249</name>
</gene>
<dbReference type="InterPro" id="IPR046617">
    <property type="entry name" value="DUF6730"/>
</dbReference>
<sequence length="150" mass="17583">MKKLDEIMELMADEMADFKVSILKLDLLSKKLNKMSIPISTAAIDENLKSFLQKQEEADELKNELFRDINIQLERASLIPNYILVLFGSILILLLSGLGYFIYSSKITEGEKFRIYRTISESKLESYQIFFSENLEIKEGYCNWLEQWHK</sequence>
<evidence type="ECO:0000256" key="1">
    <source>
        <dbReference type="SAM" id="Phobius"/>
    </source>
</evidence>
<evidence type="ECO:0000313" key="3">
    <source>
        <dbReference type="Proteomes" id="UP000276282"/>
    </source>
</evidence>
<accession>A0A495PM06</accession>
<keyword evidence="1" id="KW-0812">Transmembrane</keyword>
<comment type="caution">
    <text evidence="2">The sequence shown here is derived from an EMBL/GenBank/DDBJ whole genome shotgun (WGS) entry which is preliminary data.</text>
</comment>
<evidence type="ECO:0000313" key="2">
    <source>
        <dbReference type="EMBL" id="RKS50488.1"/>
    </source>
</evidence>
<dbReference type="Pfam" id="PF20503">
    <property type="entry name" value="DUF6730"/>
    <property type="match status" value="1"/>
</dbReference>
<protein>
    <submittedName>
        <fullName evidence="2">Uncharacterized protein</fullName>
    </submittedName>
</protein>
<keyword evidence="3" id="KW-1185">Reference proteome</keyword>
<feature type="transmembrane region" description="Helical" evidence="1">
    <location>
        <begin position="82"/>
        <end position="103"/>
    </location>
</feature>
<proteinExistence type="predicted"/>
<dbReference type="AlphaFoldDB" id="A0A495PM06"/>
<dbReference type="Proteomes" id="UP000276282">
    <property type="component" value="Unassembled WGS sequence"/>
</dbReference>
<keyword evidence="1" id="KW-0472">Membrane</keyword>